<keyword evidence="4" id="KW-0732">Signal</keyword>
<organism evidence="9">
    <name type="scientific">Parabacteroides merdae</name>
    <dbReference type="NCBI Taxonomy" id="46503"/>
    <lineage>
        <taxon>Bacteria</taxon>
        <taxon>Pseudomonadati</taxon>
        <taxon>Bacteroidota</taxon>
        <taxon>Bacteroidia</taxon>
        <taxon>Bacteroidales</taxon>
        <taxon>Tannerellaceae</taxon>
        <taxon>Parabacteroides</taxon>
    </lineage>
</organism>
<feature type="domain" description="Glycoside hydrolase family 2" evidence="8">
    <location>
        <begin position="724"/>
        <end position="804"/>
    </location>
</feature>
<evidence type="ECO:0000259" key="7">
    <source>
        <dbReference type="Pfam" id="PF02837"/>
    </source>
</evidence>
<feature type="domain" description="Glycoside hydrolase family 2 immunoglobulin-like beta-sandwich" evidence="5">
    <location>
        <begin position="221"/>
        <end position="318"/>
    </location>
</feature>
<evidence type="ECO:0000256" key="2">
    <source>
        <dbReference type="ARBA" id="ARBA00022801"/>
    </source>
</evidence>
<keyword evidence="3 9" id="KW-0326">Glycosidase</keyword>
<keyword evidence="2 9" id="KW-0378">Hydrolase</keyword>
<dbReference type="Gene3D" id="2.60.120.260">
    <property type="entry name" value="Galactose-binding domain-like"/>
    <property type="match status" value="1"/>
</dbReference>
<evidence type="ECO:0000259" key="8">
    <source>
        <dbReference type="Pfam" id="PF18565"/>
    </source>
</evidence>
<dbReference type="Pfam" id="PF18565">
    <property type="entry name" value="Glyco_hydro2_C5"/>
    <property type="match status" value="1"/>
</dbReference>
<dbReference type="InterPro" id="IPR036156">
    <property type="entry name" value="Beta-gal/glucu_dom_sf"/>
</dbReference>
<dbReference type="InterPro" id="IPR006103">
    <property type="entry name" value="Glyco_hydro_2_cat"/>
</dbReference>
<proteinExistence type="inferred from homology"/>
<dbReference type="Pfam" id="PF02836">
    <property type="entry name" value="Glyco_hydro_2_C"/>
    <property type="match status" value="1"/>
</dbReference>
<dbReference type="SUPFAM" id="SSF49785">
    <property type="entry name" value="Galactose-binding domain-like"/>
    <property type="match status" value="1"/>
</dbReference>
<dbReference type="SUPFAM" id="SSF49303">
    <property type="entry name" value="beta-Galactosidase/glucuronidase domain"/>
    <property type="match status" value="1"/>
</dbReference>
<evidence type="ECO:0000256" key="4">
    <source>
        <dbReference type="SAM" id="SignalP"/>
    </source>
</evidence>
<feature type="chain" id="PRO_5026883812" evidence="4">
    <location>
        <begin position="20"/>
        <end position="886"/>
    </location>
</feature>
<dbReference type="GO" id="GO:0004565">
    <property type="term" value="F:beta-galactosidase activity"/>
    <property type="evidence" value="ECO:0007669"/>
    <property type="project" value="UniProtKB-EC"/>
</dbReference>
<dbReference type="SUPFAM" id="SSF51445">
    <property type="entry name" value="(Trans)glycosidases"/>
    <property type="match status" value="1"/>
</dbReference>
<dbReference type="AlphaFoldDB" id="A0A6N3HNT2"/>
<evidence type="ECO:0000259" key="5">
    <source>
        <dbReference type="Pfam" id="PF00703"/>
    </source>
</evidence>
<evidence type="ECO:0000256" key="3">
    <source>
        <dbReference type="ARBA" id="ARBA00023295"/>
    </source>
</evidence>
<dbReference type="GO" id="GO:0005975">
    <property type="term" value="P:carbohydrate metabolic process"/>
    <property type="evidence" value="ECO:0007669"/>
    <property type="project" value="InterPro"/>
</dbReference>
<dbReference type="InterPro" id="IPR017853">
    <property type="entry name" value="GH"/>
</dbReference>
<dbReference type="InterPro" id="IPR006102">
    <property type="entry name" value="Ig-like_GH2"/>
</dbReference>
<feature type="domain" description="Glycosyl hydrolases family 2 sugar binding" evidence="7">
    <location>
        <begin position="82"/>
        <end position="192"/>
    </location>
</feature>
<dbReference type="Gene3D" id="2.60.40.10">
    <property type="entry name" value="Immunoglobulins"/>
    <property type="match status" value="2"/>
</dbReference>
<protein>
    <submittedName>
        <fullName evidence="9">Beta-galactosidase</fullName>
        <ecNumber evidence="9">3.2.1.23</ecNumber>
    </submittedName>
</protein>
<dbReference type="Pfam" id="PF00703">
    <property type="entry name" value="Glyco_hydro_2"/>
    <property type="match status" value="1"/>
</dbReference>
<feature type="domain" description="Glycoside hydrolase family 2 catalytic" evidence="6">
    <location>
        <begin position="326"/>
        <end position="452"/>
    </location>
</feature>
<name>A0A6N3HNT2_9BACT</name>
<dbReference type="RefSeq" id="WP_046452230.1">
    <property type="nucleotide sequence ID" value="NZ_CACRUV010000054.1"/>
</dbReference>
<sequence>MKKITFSILFVWLSLSLWAARQPEFSTAGFFRLDNSGREVYSMNPAWRFHKGAVEGAETKEFNDKDWTVVSLPDGIEYLPTEASGCINYQGEVWYRKHFTPDAALKGKKLFLHFEAIMGKSKVFVNGKLLTEHFGGYLPVIADVTDVLDWNGDNVIAVWADNSDDPSYPPGKAQDVLDYTYFGGIYRDCWLIAHNNVFITDPNYENEVAGGGLFVAFGKVSDALAEVQLKIHVRNATKNPFSGRVEYMLLQPDGTEVARLSDKIQVKAGRATTVSDRMPVKQPMLWTPSTPTLYNLLVRVLDKEGNVIDGYRRRIGIRSIEFKGKDGFYLNGRPYGKPLIGANRHQDFAVVGNAVANSIHWRDAKKLKDVGMEIIRNAHCPQDPAFMDACDELGLFVIVNTPGWQFWNDAPEFAQRVYSDIRNVVRRDRNHPSVWLWEPILNETWYPADFAKNTRDIVDAEYPYPYCYSGSDSEARGHENFPVYFAHPANMQDASKEIDPTKTYFTREWGDNVDDWSSHNSPSRVARNWGEQPMRVQAQHYACPYYPVTSYDVLYKQSPQHVGGCLWHSFDHQRGYHPDPFYGGLMDVFRQPKYSYYMFMAQRPAVKNDRNAGSGPMVYIAHEMTPFSGKDVTVYSNCDEVRLTFNKGGKTYTYKKDKNRPGMPSPVITFPDVYDFMVDKAFSRTQKQDDVYLLAEGLIDGKVVATHKVVPARRPEKILLWMDNEGTDLKADGSDFVTVVAAVADKNGNIKRLNNYNIRFSIEGEGRLLGGPGVLANPVPVKWGTAPVLVQSTLKPGKIRITASVLFEGSQMPISGELEFESKPSVFPLVYDAADAARIPLGSASAGQNTASKTDAEREVERLRKELNTLKLKEVERQQSEFGEKE</sequence>
<dbReference type="PANTHER" id="PTHR42732">
    <property type="entry name" value="BETA-GALACTOSIDASE"/>
    <property type="match status" value="1"/>
</dbReference>
<dbReference type="InterPro" id="IPR051913">
    <property type="entry name" value="GH2_Domain-Containing"/>
</dbReference>
<dbReference type="InterPro" id="IPR008979">
    <property type="entry name" value="Galactose-bd-like_sf"/>
</dbReference>
<feature type="signal peptide" evidence="4">
    <location>
        <begin position="1"/>
        <end position="19"/>
    </location>
</feature>
<dbReference type="EC" id="3.2.1.23" evidence="9"/>
<dbReference type="InterPro" id="IPR013783">
    <property type="entry name" value="Ig-like_fold"/>
</dbReference>
<dbReference type="EMBL" id="CACRUV010000054">
    <property type="protein sequence ID" value="VYU77730.1"/>
    <property type="molecule type" value="Genomic_DNA"/>
</dbReference>
<dbReference type="InterPro" id="IPR006104">
    <property type="entry name" value="Glyco_hydro_2_N"/>
</dbReference>
<evidence type="ECO:0000256" key="1">
    <source>
        <dbReference type="ARBA" id="ARBA00007401"/>
    </source>
</evidence>
<evidence type="ECO:0000259" key="6">
    <source>
        <dbReference type="Pfam" id="PF02836"/>
    </source>
</evidence>
<dbReference type="Pfam" id="PF02837">
    <property type="entry name" value="Glyco_hydro_2_N"/>
    <property type="match status" value="1"/>
</dbReference>
<reference evidence="9" key="1">
    <citation type="submission" date="2019-11" db="EMBL/GenBank/DDBJ databases">
        <authorList>
            <person name="Feng L."/>
        </authorList>
    </citation>
    <scope>NUCLEOTIDE SEQUENCE</scope>
    <source>
        <strain evidence="9">PmerdaeLFYP103</strain>
    </source>
</reference>
<dbReference type="InterPro" id="IPR040605">
    <property type="entry name" value="Glyco_hydro2_dom5"/>
</dbReference>
<comment type="similarity">
    <text evidence="1">Belongs to the glycosyl hydrolase 2 family.</text>
</comment>
<gene>
    <name evidence="9" type="primary">lacZ_10</name>
    <name evidence="9" type="ORF">PMLFYP103_03916</name>
</gene>
<dbReference type="Gene3D" id="3.20.20.80">
    <property type="entry name" value="Glycosidases"/>
    <property type="match status" value="1"/>
</dbReference>
<accession>A0A6N3HNT2</accession>
<dbReference type="PANTHER" id="PTHR42732:SF1">
    <property type="entry name" value="BETA-MANNOSIDASE"/>
    <property type="match status" value="1"/>
</dbReference>
<evidence type="ECO:0000313" key="9">
    <source>
        <dbReference type="EMBL" id="VYU77730.1"/>
    </source>
</evidence>